<dbReference type="GO" id="GO:0003857">
    <property type="term" value="F:(3S)-3-hydroxyacyl-CoA dehydrogenase (NAD+) activity"/>
    <property type="evidence" value="ECO:0007669"/>
    <property type="project" value="UniProtKB-EC"/>
</dbReference>
<dbReference type="InterPro" id="IPR006108">
    <property type="entry name" value="3HC_DH_C"/>
</dbReference>
<comment type="pathway">
    <text evidence="1">Lipid metabolism; fatty acid beta-oxidation.</text>
</comment>
<keyword evidence="5" id="KW-0520">NAD</keyword>
<evidence type="ECO:0000256" key="4">
    <source>
        <dbReference type="ARBA" id="ARBA00023002"/>
    </source>
</evidence>
<evidence type="ECO:0000256" key="3">
    <source>
        <dbReference type="ARBA" id="ARBA00022963"/>
    </source>
</evidence>
<dbReference type="InterPro" id="IPR006176">
    <property type="entry name" value="3-OHacyl-CoA_DH_NAD-bd"/>
</dbReference>
<evidence type="ECO:0000256" key="1">
    <source>
        <dbReference type="ARBA" id="ARBA00005005"/>
    </source>
</evidence>
<reference evidence="10" key="1">
    <citation type="journal article" date="2005" name="Environ. Microbiol.">
        <title>Genetic and functional properties of uncultivated thermophilic crenarchaeotes from a subsurface gold mine as revealed by analysis of genome fragments.</title>
        <authorList>
            <person name="Nunoura T."/>
            <person name="Hirayama H."/>
            <person name="Takami H."/>
            <person name="Oida H."/>
            <person name="Nishi S."/>
            <person name="Shimamura S."/>
            <person name="Suzuki Y."/>
            <person name="Inagaki F."/>
            <person name="Takai K."/>
            <person name="Nealson K.H."/>
            <person name="Horikoshi K."/>
        </authorList>
    </citation>
    <scope>NUCLEOTIDE SEQUENCE</scope>
</reference>
<evidence type="ECO:0000256" key="2">
    <source>
        <dbReference type="ARBA" id="ARBA00022832"/>
    </source>
</evidence>
<dbReference type="Pfam" id="PF00378">
    <property type="entry name" value="ECH_1"/>
    <property type="match status" value="1"/>
</dbReference>
<evidence type="ECO:0000256" key="7">
    <source>
        <dbReference type="ARBA" id="ARBA00049556"/>
    </source>
</evidence>
<name>H5SH84_9BACT</name>
<keyword evidence="2" id="KW-0276">Fatty acid metabolism</keyword>
<protein>
    <submittedName>
        <fullName evidence="10">3-hydroxyacyl-CoA dehydrogenase/enoyl-CoA hydratase</fullName>
    </submittedName>
</protein>
<dbReference type="Pfam" id="PF02737">
    <property type="entry name" value="3HCDH_N"/>
    <property type="match status" value="1"/>
</dbReference>
<gene>
    <name evidence="10" type="ORF">HGMM_F28D03C27</name>
</gene>
<dbReference type="Pfam" id="PF00725">
    <property type="entry name" value="3HCDH"/>
    <property type="match status" value="1"/>
</dbReference>
<dbReference type="PANTHER" id="PTHR48075">
    <property type="entry name" value="3-HYDROXYACYL-COA DEHYDROGENASE FAMILY PROTEIN"/>
    <property type="match status" value="1"/>
</dbReference>
<feature type="domain" description="3-hydroxyacyl-CoA dehydrogenase NAD binding" evidence="9">
    <location>
        <begin position="7"/>
        <end position="204"/>
    </location>
</feature>
<dbReference type="Gene3D" id="3.40.50.720">
    <property type="entry name" value="NAD(P)-binding Rossmann-like Domain"/>
    <property type="match status" value="1"/>
</dbReference>
<accession>H5SH84</accession>
<reference evidence="10" key="2">
    <citation type="journal article" date="2012" name="PLoS ONE">
        <title>A Deeply Branching Thermophilic Bacterium with an Ancient Acetyl-CoA Pathway Dominates a Subsurface Ecosystem.</title>
        <authorList>
            <person name="Takami H."/>
            <person name="Noguchi H."/>
            <person name="Takaki Y."/>
            <person name="Uchiyama I."/>
            <person name="Toyoda A."/>
            <person name="Nishi S."/>
            <person name="Chee G.-J."/>
            <person name="Arai W."/>
            <person name="Nunoura T."/>
            <person name="Itoh T."/>
            <person name="Hattori M."/>
            <person name="Takai K."/>
        </authorList>
    </citation>
    <scope>NUCLEOTIDE SEQUENCE</scope>
</reference>
<dbReference type="PANTHER" id="PTHR48075:SF7">
    <property type="entry name" value="3-HYDROXYACYL-COA DEHYDROGENASE-RELATED"/>
    <property type="match status" value="1"/>
</dbReference>
<dbReference type="SUPFAM" id="SSF52096">
    <property type="entry name" value="ClpP/crotonase"/>
    <property type="match status" value="1"/>
</dbReference>
<keyword evidence="4" id="KW-0560">Oxidoreductase</keyword>
<keyword evidence="3" id="KW-0442">Lipid degradation</keyword>
<dbReference type="InterPro" id="IPR036291">
    <property type="entry name" value="NAD(P)-bd_dom_sf"/>
</dbReference>
<dbReference type="InterPro" id="IPR029045">
    <property type="entry name" value="ClpP/crotonase-like_dom_sf"/>
</dbReference>
<evidence type="ECO:0000259" key="8">
    <source>
        <dbReference type="Pfam" id="PF00725"/>
    </source>
</evidence>
<keyword evidence="6" id="KW-0443">Lipid metabolism</keyword>
<dbReference type="GO" id="GO:0070403">
    <property type="term" value="F:NAD+ binding"/>
    <property type="evidence" value="ECO:0007669"/>
    <property type="project" value="InterPro"/>
</dbReference>
<dbReference type="SUPFAM" id="SSF48179">
    <property type="entry name" value="6-phosphogluconate dehydrogenase C-terminal domain-like"/>
    <property type="match status" value="2"/>
</dbReference>
<evidence type="ECO:0000313" key="10">
    <source>
        <dbReference type="EMBL" id="BAL55520.1"/>
    </source>
</evidence>
<evidence type="ECO:0000256" key="5">
    <source>
        <dbReference type="ARBA" id="ARBA00023027"/>
    </source>
</evidence>
<dbReference type="InterPro" id="IPR008927">
    <property type="entry name" value="6-PGluconate_DH-like_C_sf"/>
</dbReference>
<dbReference type="Gene3D" id="3.90.226.10">
    <property type="entry name" value="2-enoyl-CoA Hydratase, Chain A, domain 1"/>
    <property type="match status" value="1"/>
</dbReference>
<evidence type="ECO:0000256" key="6">
    <source>
        <dbReference type="ARBA" id="ARBA00023098"/>
    </source>
</evidence>
<organism evidence="10">
    <name type="scientific">uncultured Acidobacteriota bacterium</name>
    <dbReference type="NCBI Taxonomy" id="171953"/>
    <lineage>
        <taxon>Bacteria</taxon>
        <taxon>Pseudomonadati</taxon>
        <taxon>Acidobacteriota</taxon>
        <taxon>environmental samples</taxon>
    </lineage>
</organism>
<dbReference type="SUPFAM" id="SSF51735">
    <property type="entry name" value="NAD(P)-binding Rossmann-fold domains"/>
    <property type="match status" value="1"/>
</dbReference>
<dbReference type="CDD" id="cd06558">
    <property type="entry name" value="crotonase-like"/>
    <property type="match status" value="1"/>
</dbReference>
<dbReference type="EMBL" id="AP011719">
    <property type="protein sequence ID" value="BAL55520.1"/>
    <property type="molecule type" value="Genomic_DNA"/>
</dbReference>
<proteinExistence type="predicted"/>
<sequence>MPRGITKAAVLGAGVMGSQIAAHLANAGIEVVLLDIVPPSLTEEERARGLTLESPEVRNRLARLGLERAKQLKPPAFMDPDRARLITVGNFEDDLPKLATVDWIIEAVVEDLEVKRALFRRVEAYRRPDAIVSSNTSGIPIARLQEGLSAEFRRHFLGTHFFNPPRYMRLVEVIPTPETAPEVVRTIADVCDRALGKGVVFAKDTPNFIANRIGVFSFLRTLRAMLDYELTLEEVDALTGPAIGHPKSATFRTADLAGLDVLARVVENIAANAPEDEWREVFVLPDFVREMIRRGWIGEKAGCGFYRRDPTTGEILALDYRTLEYRPRQKARFPALDLARPIEDVRERLRTLLQGTDRAGRFLWTIVSETLRYAAHCLPEIADDLVQVDRAMRWGFNWELGPFETWDALGVRAVVERLQREGRAIPPVVQALLASGNETFYREEAGRRFYFDPADARYREEERPAGLLLLSALKAQHRLIRSNPGASLIDLGDGVACVEFHSKMNTIGADTVQMLQYALERLADGEFEGLVIGNQGEHFSAGANLMLLLLAAEEEEWDELDLMIRAFQRTNLALKYAARPVVVAPFGLTLGGGCEITLHAPKVRAAAETYIGLVETSVGLIPAGGGTKEMLLRMLERAPRGDTVDLFPYVRQAFETIALAKVSGSAHEAKRMGLLRPSDAITMNRDWLIADAKATVLALAREGYERPAPPAEIPVLGESGLAALKLGIHLAWRAGQITEYDAHIGRKLAWVLCGGDLRAPRAVTEDYLLDLEREAFLSLLGEPKTRERIRHMLTEGKPLRN</sequence>
<dbReference type="AlphaFoldDB" id="H5SH84"/>
<dbReference type="InterPro" id="IPR001753">
    <property type="entry name" value="Enoyl-CoA_hydra/iso"/>
</dbReference>
<dbReference type="Gene3D" id="1.10.1040.50">
    <property type="match status" value="1"/>
</dbReference>
<feature type="domain" description="3-hydroxyacyl-CoA dehydrogenase C-terminal" evidence="8">
    <location>
        <begin position="208"/>
        <end position="307"/>
    </location>
</feature>
<comment type="catalytic activity">
    <reaction evidence="7">
        <text>a (3S)-3-hydroxyacyl-CoA + NAD(+) = a 3-oxoacyl-CoA + NADH + H(+)</text>
        <dbReference type="Rhea" id="RHEA:22432"/>
        <dbReference type="ChEBI" id="CHEBI:15378"/>
        <dbReference type="ChEBI" id="CHEBI:57318"/>
        <dbReference type="ChEBI" id="CHEBI:57540"/>
        <dbReference type="ChEBI" id="CHEBI:57945"/>
        <dbReference type="ChEBI" id="CHEBI:90726"/>
        <dbReference type="EC" id="1.1.1.35"/>
    </reaction>
</comment>
<dbReference type="UniPathway" id="UPA00659"/>
<evidence type="ECO:0000259" key="9">
    <source>
        <dbReference type="Pfam" id="PF02737"/>
    </source>
</evidence>
<dbReference type="GO" id="GO:0006635">
    <property type="term" value="P:fatty acid beta-oxidation"/>
    <property type="evidence" value="ECO:0007669"/>
    <property type="project" value="UniProtKB-UniPathway"/>
</dbReference>